<evidence type="ECO:0000256" key="1">
    <source>
        <dbReference type="SAM" id="MobiDB-lite"/>
    </source>
</evidence>
<comment type="caution">
    <text evidence="2">The sequence shown here is derived from an EMBL/GenBank/DDBJ whole genome shotgun (WGS) entry which is preliminary data.</text>
</comment>
<accession>A0A5E4B8T5</accession>
<feature type="region of interest" description="Disordered" evidence="1">
    <location>
        <begin position="31"/>
        <end position="70"/>
    </location>
</feature>
<gene>
    <name evidence="2" type="ORF">MONAX_5E026591</name>
</gene>
<organism evidence="2 3">
    <name type="scientific">Marmota monax</name>
    <name type="common">Woodchuck</name>
    <dbReference type="NCBI Taxonomy" id="9995"/>
    <lineage>
        <taxon>Eukaryota</taxon>
        <taxon>Metazoa</taxon>
        <taxon>Chordata</taxon>
        <taxon>Craniata</taxon>
        <taxon>Vertebrata</taxon>
        <taxon>Euteleostomi</taxon>
        <taxon>Mammalia</taxon>
        <taxon>Eutheria</taxon>
        <taxon>Euarchontoglires</taxon>
        <taxon>Glires</taxon>
        <taxon>Rodentia</taxon>
        <taxon>Sciuromorpha</taxon>
        <taxon>Sciuridae</taxon>
        <taxon>Xerinae</taxon>
        <taxon>Marmotini</taxon>
        <taxon>Marmota</taxon>
    </lineage>
</organism>
<evidence type="ECO:0000313" key="2">
    <source>
        <dbReference type="EMBL" id="VTJ66118.1"/>
    </source>
</evidence>
<name>A0A5E4B8T5_MARMO</name>
<reference evidence="2" key="1">
    <citation type="submission" date="2019-04" db="EMBL/GenBank/DDBJ databases">
        <authorList>
            <person name="Alioto T."/>
            <person name="Alioto T."/>
        </authorList>
    </citation>
    <scope>NUCLEOTIDE SEQUENCE [LARGE SCALE GENOMIC DNA]</scope>
</reference>
<protein>
    <submittedName>
        <fullName evidence="2">Uncharacterized protein</fullName>
    </submittedName>
</protein>
<dbReference type="AlphaFoldDB" id="A0A5E4B8T5"/>
<dbReference type="EMBL" id="CABDUW010000333">
    <property type="protein sequence ID" value="VTJ66118.1"/>
    <property type="molecule type" value="Genomic_DNA"/>
</dbReference>
<dbReference type="Proteomes" id="UP000335636">
    <property type="component" value="Unassembled WGS sequence"/>
</dbReference>
<proteinExistence type="predicted"/>
<keyword evidence="3" id="KW-1185">Reference proteome</keyword>
<sequence length="113" mass="11821">MLAVAPVADGGPGRGRGLECLACLRAPSPRPPAPIGLNSTMDREPDGGTHWTRPVNGETRSQRDGPGSRGTVCRVVVEAGGDTGYGDPKYGRCVSDTHCQLSVLRFGSSDRES</sequence>
<evidence type="ECO:0000313" key="3">
    <source>
        <dbReference type="Proteomes" id="UP000335636"/>
    </source>
</evidence>